<evidence type="ECO:0000313" key="1">
    <source>
        <dbReference type="EMBL" id="VDC68230.1"/>
    </source>
</evidence>
<sequence>MYPSVCVECIVVEAVMNASWFFPWMHLETTVRVHAGEAGRAKVIGYAYFNIFFFVKCATPVNPRCACPY</sequence>
<protein>
    <submittedName>
        <fullName evidence="1">Uncharacterized protein</fullName>
    </submittedName>
</protein>
<organism evidence="1">
    <name type="scientific">Brassica campestris</name>
    <name type="common">Field mustard</name>
    <dbReference type="NCBI Taxonomy" id="3711"/>
    <lineage>
        <taxon>Eukaryota</taxon>
        <taxon>Viridiplantae</taxon>
        <taxon>Streptophyta</taxon>
        <taxon>Embryophyta</taxon>
        <taxon>Tracheophyta</taxon>
        <taxon>Spermatophyta</taxon>
        <taxon>Magnoliopsida</taxon>
        <taxon>eudicotyledons</taxon>
        <taxon>Gunneridae</taxon>
        <taxon>Pentapetalae</taxon>
        <taxon>rosids</taxon>
        <taxon>malvids</taxon>
        <taxon>Brassicales</taxon>
        <taxon>Brassicaceae</taxon>
        <taxon>Brassiceae</taxon>
        <taxon>Brassica</taxon>
    </lineage>
</organism>
<reference evidence="1" key="1">
    <citation type="submission" date="2018-11" db="EMBL/GenBank/DDBJ databases">
        <authorList>
            <consortium name="Genoscope - CEA"/>
            <person name="William W."/>
        </authorList>
    </citation>
    <scope>NUCLEOTIDE SEQUENCE</scope>
</reference>
<proteinExistence type="predicted"/>
<dbReference type="AlphaFoldDB" id="A0A3P5Z565"/>
<accession>A0A3P5Z565</accession>
<dbReference type="EMBL" id="LR031569">
    <property type="protein sequence ID" value="VDC68230.1"/>
    <property type="molecule type" value="Genomic_DNA"/>
</dbReference>
<gene>
    <name evidence="1" type="ORF">BRAA06T26770Z</name>
</gene>
<name>A0A3P5Z565_BRACM</name>